<dbReference type="InterPro" id="IPR001086">
    <property type="entry name" value="Preph_deHydtase"/>
</dbReference>
<keyword evidence="10" id="KW-1185">Reference proteome</keyword>
<dbReference type="GO" id="GO:0009094">
    <property type="term" value="P:L-phenylalanine biosynthetic process"/>
    <property type="evidence" value="ECO:0007669"/>
    <property type="project" value="UniProtKB-UniPathway"/>
</dbReference>
<dbReference type="PROSITE" id="PS51171">
    <property type="entry name" value="PREPHENATE_DEHYDR_3"/>
    <property type="match status" value="1"/>
</dbReference>
<dbReference type="EMBL" id="FXAW01000004">
    <property type="protein sequence ID" value="SMG35188.1"/>
    <property type="molecule type" value="Genomic_DNA"/>
</dbReference>
<feature type="domain" description="Prephenate dehydratase" evidence="8">
    <location>
        <begin position="6"/>
        <end position="180"/>
    </location>
</feature>
<sequence>MNNKKKIYTLGPRGSFHHLSCVEYLGGQNEIEFCESFGGIFEAVRAGHLGWIALYNSLAGIVENHENEINKNFTLLDEMDYEVKLCICAAPQTNLKAITKLYSHEKALGESKRFITEKLAKAELIKCPSTSHAAQQVANENNKNSGAICHAETAKFYGLEIIANIPNKRKNETSFGLFAG</sequence>
<evidence type="ECO:0000256" key="5">
    <source>
        <dbReference type="ARBA" id="ARBA00023222"/>
    </source>
</evidence>
<keyword evidence="3" id="KW-0028">Amino-acid biosynthesis</keyword>
<organism evidence="9 10">
    <name type="scientific">Marivirga sericea</name>
    <dbReference type="NCBI Taxonomy" id="1028"/>
    <lineage>
        <taxon>Bacteria</taxon>
        <taxon>Pseudomonadati</taxon>
        <taxon>Bacteroidota</taxon>
        <taxon>Cytophagia</taxon>
        <taxon>Cytophagales</taxon>
        <taxon>Marivirgaceae</taxon>
        <taxon>Marivirga</taxon>
    </lineage>
</organism>
<dbReference type="PANTHER" id="PTHR21022:SF19">
    <property type="entry name" value="PREPHENATE DEHYDRATASE-RELATED"/>
    <property type="match status" value="1"/>
</dbReference>
<evidence type="ECO:0000259" key="8">
    <source>
        <dbReference type="PROSITE" id="PS51171"/>
    </source>
</evidence>
<comment type="pathway">
    <text evidence="1">Amino-acid biosynthesis; L-phenylalanine biosynthesis; phenylpyruvate from prephenate: step 1/1.</text>
</comment>
<dbReference type="PANTHER" id="PTHR21022">
    <property type="entry name" value="PREPHENATE DEHYDRATASE P PROTEIN"/>
    <property type="match status" value="1"/>
</dbReference>
<dbReference type="AlphaFoldDB" id="A0A1X7K4P1"/>
<evidence type="ECO:0000256" key="3">
    <source>
        <dbReference type="ARBA" id="ARBA00022605"/>
    </source>
</evidence>
<evidence type="ECO:0000313" key="9">
    <source>
        <dbReference type="EMBL" id="SMG35188.1"/>
    </source>
</evidence>
<keyword evidence="5" id="KW-0584">Phenylalanine biosynthesis</keyword>
<evidence type="ECO:0000256" key="2">
    <source>
        <dbReference type="ARBA" id="ARBA00013147"/>
    </source>
</evidence>
<accession>A0A1X7K4P1</accession>
<comment type="catalytic activity">
    <reaction evidence="7">
        <text>prephenate + H(+) = 3-phenylpyruvate + CO2 + H2O</text>
        <dbReference type="Rhea" id="RHEA:21648"/>
        <dbReference type="ChEBI" id="CHEBI:15377"/>
        <dbReference type="ChEBI" id="CHEBI:15378"/>
        <dbReference type="ChEBI" id="CHEBI:16526"/>
        <dbReference type="ChEBI" id="CHEBI:18005"/>
        <dbReference type="ChEBI" id="CHEBI:29934"/>
        <dbReference type="EC" id="4.2.1.51"/>
    </reaction>
</comment>
<proteinExistence type="predicted"/>
<evidence type="ECO:0000313" key="10">
    <source>
        <dbReference type="Proteomes" id="UP000193804"/>
    </source>
</evidence>
<evidence type="ECO:0000256" key="7">
    <source>
        <dbReference type="ARBA" id="ARBA00047848"/>
    </source>
</evidence>
<evidence type="ECO:0000256" key="6">
    <source>
        <dbReference type="ARBA" id="ARBA00023239"/>
    </source>
</evidence>
<dbReference type="Pfam" id="PF00800">
    <property type="entry name" value="PDT"/>
    <property type="match status" value="1"/>
</dbReference>
<name>A0A1X7K4P1_9BACT</name>
<protein>
    <recommendedName>
        <fullName evidence="2">prephenate dehydratase</fullName>
        <ecNumber evidence="2">4.2.1.51</ecNumber>
    </recommendedName>
</protein>
<keyword evidence="6" id="KW-0456">Lyase</keyword>
<dbReference type="GO" id="GO:0005737">
    <property type="term" value="C:cytoplasm"/>
    <property type="evidence" value="ECO:0007669"/>
    <property type="project" value="TreeGrafter"/>
</dbReference>
<evidence type="ECO:0000256" key="1">
    <source>
        <dbReference type="ARBA" id="ARBA00004741"/>
    </source>
</evidence>
<reference evidence="10" key="1">
    <citation type="submission" date="2017-04" db="EMBL/GenBank/DDBJ databases">
        <authorList>
            <person name="Varghese N."/>
            <person name="Submissions S."/>
        </authorList>
    </citation>
    <scope>NUCLEOTIDE SEQUENCE [LARGE SCALE GENOMIC DNA]</scope>
    <source>
        <strain evidence="10">DSM 4125</strain>
    </source>
</reference>
<dbReference type="UniPathway" id="UPA00121">
    <property type="reaction ID" value="UER00345"/>
</dbReference>
<keyword evidence="4" id="KW-0057">Aromatic amino acid biosynthesis</keyword>
<evidence type="ECO:0000256" key="4">
    <source>
        <dbReference type="ARBA" id="ARBA00023141"/>
    </source>
</evidence>
<gene>
    <name evidence="9" type="ORF">SAMN05661096_02313</name>
</gene>
<dbReference type="STRING" id="1028.SAMN05661096_02313"/>
<dbReference type="Proteomes" id="UP000193804">
    <property type="component" value="Unassembled WGS sequence"/>
</dbReference>
<dbReference type="GO" id="GO:0004664">
    <property type="term" value="F:prephenate dehydratase activity"/>
    <property type="evidence" value="ECO:0007669"/>
    <property type="project" value="UniProtKB-EC"/>
</dbReference>
<dbReference type="Gene3D" id="3.40.190.10">
    <property type="entry name" value="Periplasmic binding protein-like II"/>
    <property type="match status" value="2"/>
</dbReference>
<dbReference type="RefSeq" id="WP_176223777.1">
    <property type="nucleotide sequence ID" value="NZ_FXAW01000004.1"/>
</dbReference>
<dbReference type="EC" id="4.2.1.51" evidence="2"/>
<dbReference type="SUPFAM" id="SSF53850">
    <property type="entry name" value="Periplasmic binding protein-like II"/>
    <property type="match status" value="1"/>
</dbReference>